<dbReference type="Proteomes" id="UP000234681">
    <property type="component" value="Chromosome 2"/>
</dbReference>
<organism evidence="1 2">
    <name type="scientific">Rattus norvegicus</name>
    <name type="common">Rat</name>
    <dbReference type="NCBI Taxonomy" id="10116"/>
    <lineage>
        <taxon>Eukaryota</taxon>
        <taxon>Metazoa</taxon>
        <taxon>Chordata</taxon>
        <taxon>Craniata</taxon>
        <taxon>Vertebrata</taxon>
        <taxon>Euteleostomi</taxon>
        <taxon>Mammalia</taxon>
        <taxon>Eutheria</taxon>
        <taxon>Euarchontoglires</taxon>
        <taxon>Glires</taxon>
        <taxon>Rodentia</taxon>
        <taxon>Myomorpha</taxon>
        <taxon>Muroidea</taxon>
        <taxon>Muridae</taxon>
        <taxon>Murinae</taxon>
        <taxon>Rattus</taxon>
    </lineage>
</organism>
<reference evidence="1 2" key="1">
    <citation type="submission" date="2005-09" db="EMBL/GenBank/DDBJ databases">
        <authorList>
            <person name="Mural R.J."/>
            <person name="Li P.W."/>
            <person name="Adams M.D."/>
            <person name="Amanatides P.G."/>
            <person name="Baden-Tillson H."/>
            <person name="Barnstead M."/>
            <person name="Chin S.H."/>
            <person name="Dew I."/>
            <person name="Evans C.A."/>
            <person name="Ferriera S."/>
            <person name="Flanigan M."/>
            <person name="Fosler C."/>
            <person name="Glodek A."/>
            <person name="Gu Z."/>
            <person name="Holt R.A."/>
            <person name="Jennings D."/>
            <person name="Kraft C.L."/>
            <person name="Lu F."/>
            <person name="Nguyen T."/>
            <person name="Nusskern D.R."/>
            <person name="Pfannkoch C.M."/>
            <person name="Sitter C."/>
            <person name="Sutton G.G."/>
            <person name="Venter J.C."/>
            <person name="Wang Z."/>
            <person name="Woodage T."/>
            <person name="Zheng X.H."/>
            <person name="Zhong F."/>
        </authorList>
    </citation>
    <scope>NUCLEOTIDE SEQUENCE [LARGE SCALE GENOMIC DNA]</scope>
    <source>
        <strain>BN</strain>
        <strain evidence="2">Sprague-Dawley</strain>
    </source>
</reference>
<sequence>MLQTAASGTLREGLLRKGNRQLISMFLDISSTDSCFLKAQVAGIGIGTQAFYSS</sequence>
<protein>
    <submittedName>
        <fullName evidence="1">RCG62440, isoform CRA_c</fullName>
    </submittedName>
</protein>
<evidence type="ECO:0000313" key="2">
    <source>
        <dbReference type="Proteomes" id="UP000234681"/>
    </source>
</evidence>
<name>A6J689_RAT</name>
<dbReference type="EMBL" id="CH473976">
    <property type="protein sequence ID" value="EDM00702.1"/>
    <property type="molecule type" value="Genomic_DNA"/>
</dbReference>
<accession>A6J689</accession>
<evidence type="ECO:0000313" key="1">
    <source>
        <dbReference type="EMBL" id="EDM00702.1"/>
    </source>
</evidence>
<gene>
    <name evidence="1" type="ORF">rCG_62440</name>
</gene>
<proteinExistence type="predicted"/>
<dbReference type="AlphaFoldDB" id="A6J689"/>